<accession>A0A5N8VWX6</accession>
<sequence length="203" mass="22192">MAHVPADERRIQLIQAASRVISRQGVNGATTRAITTEAGAPQAILHYAFGSKDALFAELLRWSTTITDEIFDEARIPTGSGLLEAVNELLGGYRNVDRSLTFAQFDILLWSMRNEATESEAADLYERLLSQISSSLERAARENERDADFRYLAKLILIICDGVQFGMLCAGDSYVDAEDITGIAKMILTLAQTRAPLPSGHGG</sequence>
<dbReference type="SUPFAM" id="SSF48498">
    <property type="entry name" value="Tetracyclin repressor-like, C-terminal domain"/>
    <property type="match status" value="1"/>
</dbReference>
<keyword evidence="3" id="KW-0804">Transcription</keyword>
<dbReference type="OrthoDB" id="5242433at2"/>
<protein>
    <submittedName>
        <fullName evidence="6">TetR/AcrR family transcriptional regulator</fullName>
    </submittedName>
</protein>
<feature type="domain" description="HTH tetR-type" evidence="5">
    <location>
        <begin position="7"/>
        <end position="67"/>
    </location>
</feature>
<dbReference type="Proteomes" id="UP000326979">
    <property type="component" value="Unassembled WGS sequence"/>
</dbReference>
<keyword evidence="1" id="KW-0805">Transcription regulation</keyword>
<evidence type="ECO:0000256" key="1">
    <source>
        <dbReference type="ARBA" id="ARBA00023015"/>
    </source>
</evidence>
<dbReference type="Pfam" id="PF00440">
    <property type="entry name" value="TetR_N"/>
    <property type="match status" value="1"/>
</dbReference>
<keyword evidence="2 4" id="KW-0238">DNA-binding</keyword>
<dbReference type="PROSITE" id="PS50977">
    <property type="entry name" value="HTH_TETR_2"/>
    <property type="match status" value="1"/>
</dbReference>
<keyword evidence="7" id="KW-1185">Reference proteome</keyword>
<dbReference type="EMBL" id="VJZE01000001">
    <property type="protein sequence ID" value="MPY38415.1"/>
    <property type="molecule type" value="Genomic_DNA"/>
</dbReference>
<evidence type="ECO:0000256" key="2">
    <source>
        <dbReference type="ARBA" id="ARBA00023125"/>
    </source>
</evidence>
<proteinExistence type="predicted"/>
<dbReference type="SUPFAM" id="SSF46689">
    <property type="entry name" value="Homeodomain-like"/>
    <property type="match status" value="1"/>
</dbReference>
<dbReference type="GO" id="GO:0000976">
    <property type="term" value="F:transcription cis-regulatory region binding"/>
    <property type="evidence" value="ECO:0007669"/>
    <property type="project" value="TreeGrafter"/>
</dbReference>
<dbReference type="InterPro" id="IPR009057">
    <property type="entry name" value="Homeodomain-like_sf"/>
</dbReference>
<dbReference type="GO" id="GO:0003700">
    <property type="term" value="F:DNA-binding transcription factor activity"/>
    <property type="evidence" value="ECO:0007669"/>
    <property type="project" value="TreeGrafter"/>
</dbReference>
<dbReference type="InterPro" id="IPR050109">
    <property type="entry name" value="HTH-type_TetR-like_transc_reg"/>
</dbReference>
<name>A0A5N8VWX6_9ACTN</name>
<dbReference type="Gene3D" id="1.10.357.10">
    <property type="entry name" value="Tetracycline Repressor, domain 2"/>
    <property type="match status" value="1"/>
</dbReference>
<evidence type="ECO:0000256" key="4">
    <source>
        <dbReference type="PROSITE-ProRule" id="PRU00335"/>
    </source>
</evidence>
<dbReference type="RefSeq" id="WP_152779100.1">
    <property type="nucleotide sequence ID" value="NZ_BAABEQ010000021.1"/>
</dbReference>
<organism evidence="6 7">
    <name type="scientific">Streptomyces phyllanthi</name>
    <dbReference type="NCBI Taxonomy" id="1803180"/>
    <lineage>
        <taxon>Bacteria</taxon>
        <taxon>Bacillati</taxon>
        <taxon>Actinomycetota</taxon>
        <taxon>Actinomycetes</taxon>
        <taxon>Kitasatosporales</taxon>
        <taxon>Streptomycetaceae</taxon>
        <taxon>Streptomyces</taxon>
    </lineage>
</organism>
<gene>
    <name evidence="6" type="ORF">FNH04_00070</name>
</gene>
<evidence type="ECO:0000313" key="6">
    <source>
        <dbReference type="EMBL" id="MPY38415.1"/>
    </source>
</evidence>
<evidence type="ECO:0000259" key="5">
    <source>
        <dbReference type="PROSITE" id="PS50977"/>
    </source>
</evidence>
<feature type="DNA-binding region" description="H-T-H motif" evidence="4">
    <location>
        <begin position="30"/>
        <end position="49"/>
    </location>
</feature>
<dbReference type="AlphaFoldDB" id="A0A5N8VWX6"/>
<dbReference type="PANTHER" id="PTHR30055">
    <property type="entry name" value="HTH-TYPE TRANSCRIPTIONAL REGULATOR RUTR"/>
    <property type="match status" value="1"/>
</dbReference>
<evidence type="ECO:0000313" key="7">
    <source>
        <dbReference type="Proteomes" id="UP000326979"/>
    </source>
</evidence>
<dbReference type="PANTHER" id="PTHR30055:SF234">
    <property type="entry name" value="HTH-TYPE TRANSCRIPTIONAL REGULATOR BETI"/>
    <property type="match status" value="1"/>
</dbReference>
<reference evidence="6 7" key="1">
    <citation type="submission" date="2019-07" db="EMBL/GenBank/DDBJ databases">
        <title>New species of Amycolatopsis and Streptomyces.</title>
        <authorList>
            <person name="Duangmal K."/>
            <person name="Teo W.F.A."/>
            <person name="Lipun K."/>
        </authorList>
    </citation>
    <scope>NUCLEOTIDE SEQUENCE [LARGE SCALE GENOMIC DNA]</scope>
    <source>
        <strain evidence="6 7">TISTR 2346</strain>
    </source>
</reference>
<comment type="caution">
    <text evidence="6">The sequence shown here is derived from an EMBL/GenBank/DDBJ whole genome shotgun (WGS) entry which is preliminary data.</text>
</comment>
<dbReference type="InterPro" id="IPR036271">
    <property type="entry name" value="Tet_transcr_reg_TetR-rel_C_sf"/>
</dbReference>
<evidence type="ECO:0000256" key="3">
    <source>
        <dbReference type="ARBA" id="ARBA00023163"/>
    </source>
</evidence>
<dbReference type="InterPro" id="IPR001647">
    <property type="entry name" value="HTH_TetR"/>
</dbReference>